<sequence length="303" mass="34749">MGRLCATTGEDQFGRLPVEIRLMIYKDLLIAPIPIFRGVESFGRLRKAEYEPKSKMILSTGILSTCRRYYYEAVSILYSRNRMIFCTGFGGSSGWFERFPISRKYMPFLKDIGVYFRVTDADATASSRVGHFLRALGRRAPNLHHLVICAASDRYYEAVCPIDIMFYSPQHPVVSAILSIVARKNVQHLKLRVHDDAGYAPYVLERINSVFEKHHPKPGATLTFSRSCSSPENCSFHAQEGCQVCGKPRANNNIEDWPVDDTALYYDWCEPDAERLMELVDVLEEQERRHNNDEDDDEDDDQD</sequence>
<reference evidence="3" key="2">
    <citation type="submission" date="2020-04" db="EMBL/GenBank/DDBJ databases">
        <authorList>
            <consortium name="NCBI Genome Project"/>
        </authorList>
    </citation>
    <scope>NUCLEOTIDE SEQUENCE</scope>
    <source>
        <strain evidence="3">CBS 304.34</strain>
    </source>
</reference>
<reference evidence="1 3" key="1">
    <citation type="journal article" date="2020" name="Stud. Mycol.">
        <title>101 Dothideomycetes genomes: a test case for predicting lifestyles and emergence of pathogens.</title>
        <authorList>
            <person name="Haridas S."/>
            <person name="Albert R."/>
            <person name="Binder M."/>
            <person name="Bloem J."/>
            <person name="Labutti K."/>
            <person name="Salamov A."/>
            <person name="Andreopoulos B."/>
            <person name="Baker S."/>
            <person name="Barry K."/>
            <person name="Bills G."/>
            <person name="Bluhm B."/>
            <person name="Cannon C."/>
            <person name="Castanera R."/>
            <person name="Culley D."/>
            <person name="Daum C."/>
            <person name="Ezra D."/>
            <person name="Gonzalez J."/>
            <person name="Henrissat B."/>
            <person name="Kuo A."/>
            <person name="Liang C."/>
            <person name="Lipzen A."/>
            <person name="Lutzoni F."/>
            <person name="Magnuson J."/>
            <person name="Mondo S."/>
            <person name="Nolan M."/>
            <person name="Ohm R."/>
            <person name="Pangilinan J."/>
            <person name="Park H.-J."/>
            <person name="Ramirez L."/>
            <person name="Alfaro M."/>
            <person name="Sun H."/>
            <person name="Tritt A."/>
            <person name="Yoshinaga Y."/>
            <person name="Zwiers L.-H."/>
            <person name="Turgeon B."/>
            <person name="Goodwin S."/>
            <person name="Spatafora J."/>
            <person name="Crous P."/>
            <person name="Grigoriev I."/>
        </authorList>
    </citation>
    <scope>NUCLEOTIDE SEQUENCE</scope>
    <source>
        <strain evidence="1 3">CBS 304.34</strain>
    </source>
</reference>
<protein>
    <submittedName>
        <fullName evidence="1 3">Uncharacterized protein</fullName>
    </submittedName>
</protein>
<proteinExistence type="predicted"/>
<dbReference type="RefSeq" id="XP_033577304.1">
    <property type="nucleotide sequence ID" value="XM_033715530.1"/>
</dbReference>
<feature type="non-terminal residue" evidence="1">
    <location>
        <position position="303"/>
    </location>
</feature>
<dbReference type="GeneID" id="54456423"/>
<dbReference type="EMBL" id="MU003700">
    <property type="protein sequence ID" value="KAF2810340.1"/>
    <property type="molecule type" value="Genomic_DNA"/>
</dbReference>
<dbReference type="AlphaFoldDB" id="A0A6A6YNH7"/>
<dbReference type="Proteomes" id="UP000504636">
    <property type="component" value="Unplaced"/>
</dbReference>
<organism evidence="1">
    <name type="scientific">Mytilinidion resinicola</name>
    <dbReference type="NCBI Taxonomy" id="574789"/>
    <lineage>
        <taxon>Eukaryota</taxon>
        <taxon>Fungi</taxon>
        <taxon>Dikarya</taxon>
        <taxon>Ascomycota</taxon>
        <taxon>Pezizomycotina</taxon>
        <taxon>Dothideomycetes</taxon>
        <taxon>Pleosporomycetidae</taxon>
        <taxon>Mytilinidiales</taxon>
        <taxon>Mytilinidiaceae</taxon>
        <taxon>Mytilinidion</taxon>
    </lineage>
</organism>
<evidence type="ECO:0000313" key="1">
    <source>
        <dbReference type="EMBL" id="KAF2810340.1"/>
    </source>
</evidence>
<dbReference type="OrthoDB" id="2951834at2759"/>
<reference evidence="3" key="3">
    <citation type="submission" date="2025-04" db="UniProtKB">
        <authorList>
            <consortium name="RefSeq"/>
        </authorList>
    </citation>
    <scope>IDENTIFICATION</scope>
    <source>
        <strain evidence="3">CBS 304.34</strain>
    </source>
</reference>
<accession>A0A6A6YNH7</accession>
<keyword evidence="2" id="KW-1185">Reference proteome</keyword>
<gene>
    <name evidence="1 3" type="ORF">BDZ99DRAFT_387665</name>
</gene>
<name>A0A6A6YNH7_9PEZI</name>
<evidence type="ECO:0000313" key="3">
    <source>
        <dbReference type="RefSeq" id="XP_033577304.1"/>
    </source>
</evidence>
<evidence type="ECO:0000313" key="2">
    <source>
        <dbReference type="Proteomes" id="UP000504636"/>
    </source>
</evidence>